<dbReference type="EMBL" id="LLXL01000059">
    <property type="protein sequence ID" value="PKK79027.1"/>
    <property type="molecule type" value="Genomic_DNA"/>
</dbReference>
<reference evidence="1 2" key="2">
    <citation type="submission" date="2017-10" db="EMBL/GenBank/DDBJ databases">
        <title>Extensive intraspecific genome diversity in a model arbuscular mycorrhizal fungus.</title>
        <authorList>
            <person name="Chen E.C.H."/>
            <person name="Morin E."/>
            <person name="Baudet D."/>
            <person name="Noel J."/>
            <person name="Ndikumana S."/>
            <person name="Charron P."/>
            <person name="St-Onge C."/>
            <person name="Giorgi J."/>
            <person name="Grigoriev I.V."/>
            <person name="Roux C."/>
            <person name="Martin F.M."/>
            <person name="Corradi N."/>
        </authorList>
    </citation>
    <scope>NUCLEOTIDE SEQUENCE [LARGE SCALE GENOMIC DNA]</scope>
    <source>
        <strain evidence="1 2">C2</strain>
    </source>
</reference>
<comment type="caution">
    <text evidence="1">The sequence shown here is derived from an EMBL/GenBank/DDBJ whole genome shotgun (WGS) entry which is preliminary data.</text>
</comment>
<dbReference type="AlphaFoldDB" id="A0A2N1NYP3"/>
<reference evidence="1 2" key="1">
    <citation type="submission" date="2016-04" db="EMBL/GenBank/DDBJ databases">
        <title>Genome analyses suggest a sexual origin of heterokaryosis in a supposedly ancient asexual fungus.</title>
        <authorList>
            <person name="Ropars J."/>
            <person name="Sedzielewska K."/>
            <person name="Noel J."/>
            <person name="Charron P."/>
            <person name="Farinelli L."/>
            <person name="Marton T."/>
            <person name="Kruger M."/>
            <person name="Pelin A."/>
            <person name="Brachmann A."/>
            <person name="Corradi N."/>
        </authorList>
    </citation>
    <scope>NUCLEOTIDE SEQUENCE [LARGE SCALE GENOMIC DNA]</scope>
    <source>
        <strain evidence="1 2">C2</strain>
    </source>
</reference>
<evidence type="ECO:0000313" key="2">
    <source>
        <dbReference type="Proteomes" id="UP000233469"/>
    </source>
</evidence>
<accession>A0A2N1NYP3</accession>
<name>A0A2N1NYP3_9GLOM</name>
<protein>
    <submittedName>
        <fullName evidence="1">Uncharacterized protein</fullName>
    </submittedName>
</protein>
<sequence length="123" mass="14579">MFIQQQTPNIINLTKPTELFNPVEMKVTQLFFEDEEVFPVGSYGIRSNSSNKFFRSLQMLWIKKELTSDDIISRINIIVKRINTLEEHDLIRIKALNLLKYIDEKWDQISYNNNALLETIRTN</sequence>
<proteinExistence type="predicted"/>
<dbReference type="Proteomes" id="UP000233469">
    <property type="component" value="Unassembled WGS sequence"/>
</dbReference>
<gene>
    <name evidence="1" type="ORF">RhiirC2_728239</name>
</gene>
<feature type="non-terminal residue" evidence="1">
    <location>
        <position position="123"/>
    </location>
</feature>
<organism evidence="1 2">
    <name type="scientific">Rhizophagus irregularis</name>
    <dbReference type="NCBI Taxonomy" id="588596"/>
    <lineage>
        <taxon>Eukaryota</taxon>
        <taxon>Fungi</taxon>
        <taxon>Fungi incertae sedis</taxon>
        <taxon>Mucoromycota</taxon>
        <taxon>Glomeromycotina</taxon>
        <taxon>Glomeromycetes</taxon>
        <taxon>Glomerales</taxon>
        <taxon>Glomeraceae</taxon>
        <taxon>Rhizophagus</taxon>
    </lineage>
</organism>
<evidence type="ECO:0000313" key="1">
    <source>
        <dbReference type="EMBL" id="PKK79027.1"/>
    </source>
</evidence>